<sequence length="570" mass="60694">MVVDAPAAAAAAAADDGTDVEDDATDADDSDAGHSSGSDAFVSESLQLDNWDDDTASSSTAAALSSSSAAPAAAAAAAAPADEPTDDRPQCQYGAACYRRNAKHNAQFSHPKLLTASPAKPPAQASASSGKRAHSEDEADGGADTKPDAASATAATTAAAAGAGARKRLKMDQFSDDDIDDAAAGQASKVVETTESLERQAPRDMQEGDSIEIAGAGARNYFLKLIGGVYSCTCPAWRNQSKAINARTCKHVIAMRGQEAEDARLAEAEQAGGDADDDDGGDARSGKRRATSRPSKPPTSSYTVAPDLLLAHKWSPDLAVDFKGWFISEKWDGVRAYWDGSKFVSRLGNTFHAPKWFTQGLPTDCTLDGELWCGRNKFQQTVSIVRRSDMSSDWQRVKYLVFDIPSLKKPFEKRIEHLTQVVLPAANGSTYLEIVDHVPCKGDDHIKKELQRVEALGGEGLMLRKPGSMYEGRRSMTLLKVKSFEDADAKVIGHNQGSGRHQGRLGALVCILADGTQFNCGSGLSDQQRNKPPPIGSVVIVRYQELTAGKVPRFPVFVGVRADAVWPPQA</sequence>
<evidence type="ECO:0000256" key="5">
    <source>
        <dbReference type="ARBA" id="ARBA00023204"/>
    </source>
</evidence>
<feature type="compositionally biased region" description="Low complexity" evidence="7">
    <location>
        <begin position="116"/>
        <end position="129"/>
    </location>
</feature>
<dbReference type="InterPro" id="IPR016059">
    <property type="entry name" value="DNA_ligase_ATP-dep_CS"/>
</dbReference>
<dbReference type="Gene3D" id="3.30.470.30">
    <property type="entry name" value="DNA ligase/mRNA capping enzyme"/>
    <property type="match status" value="1"/>
</dbReference>
<feature type="compositionally biased region" description="Acidic residues" evidence="7">
    <location>
        <begin position="16"/>
        <end position="30"/>
    </location>
</feature>
<dbReference type="GO" id="GO:0006281">
    <property type="term" value="P:DNA repair"/>
    <property type="evidence" value="ECO:0007669"/>
    <property type="project" value="UniProtKB-KW"/>
</dbReference>
<dbReference type="PANTHER" id="PTHR47810">
    <property type="entry name" value="DNA LIGASE"/>
    <property type="match status" value="1"/>
</dbReference>
<dbReference type="Gene3D" id="2.40.50.140">
    <property type="entry name" value="Nucleic acid-binding proteins"/>
    <property type="match status" value="1"/>
</dbReference>
<feature type="region of interest" description="Disordered" evidence="7">
    <location>
        <begin position="263"/>
        <end position="301"/>
    </location>
</feature>
<dbReference type="GO" id="GO:0003910">
    <property type="term" value="F:DNA ligase (ATP) activity"/>
    <property type="evidence" value="ECO:0007669"/>
    <property type="project" value="InterPro"/>
</dbReference>
<evidence type="ECO:0000313" key="10">
    <source>
        <dbReference type="EMBL" id="KJE92270.1"/>
    </source>
</evidence>
<evidence type="ECO:0000256" key="7">
    <source>
        <dbReference type="SAM" id="MobiDB-lite"/>
    </source>
</evidence>
<dbReference type="InterPro" id="IPR007527">
    <property type="entry name" value="Znf_SWIM"/>
</dbReference>
<evidence type="ECO:0000259" key="8">
    <source>
        <dbReference type="PROSITE" id="PS50160"/>
    </source>
</evidence>
<dbReference type="InterPro" id="IPR050326">
    <property type="entry name" value="NAD_dep_DNA_ligaseB"/>
</dbReference>
<evidence type="ECO:0000256" key="2">
    <source>
        <dbReference type="ARBA" id="ARBA00022598"/>
    </source>
</evidence>
<gene>
    <name evidence="10" type="ORF">CAOG_003271</name>
</gene>
<dbReference type="PROSITE" id="PS00333">
    <property type="entry name" value="DNA_LIGASE_A2"/>
    <property type="match status" value="1"/>
</dbReference>
<dbReference type="STRING" id="595528.A0A0D2WMT9"/>
<comment type="cofactor">
    <cofactor evidence="1">
        <name>a divalent metal cation</name>
        <dbReference type="ChEBI" id="CHEBI:60240"/>
    </cofactor>
</comment>
<evidence type="ECO:0000259" key="9">
    <source>
        <dbReference type="PROSITE" id="PS50966"/>
    </source>
</evidence>
<dbReference type="Pfam" id="PF01068">
    <property type="entry name" value="DNA_ligase_A_M"/>
    <property type="match status" value="1"/>
</dbReference>
<dbReference type="OrthoDB" id="411785at2759"/>
<feature type="compositionally biased region" description="Low complexity" evidence="7">
    <location>
        <begin position="1"/>
        <end position="15"/>
    </location>
</feature>
<feature type="compositionally biased region" description="Polar residues" evidence="7">
    <location>
        <begin position="292"/>
        <end position="301"/>
    </location>
</feature>
<dbReference type="GO" id="GO:0006260">
    <property type="term" value="P:DNA replication"/>
    <property type="evidence" value="ECO:0007669"/>
    <property type="project" value="UniProtKB-KW"/>
</dbReference>
<organism evidence="10 11">
    <name type="scientific">Capsaspora owczarzaki (strain ATCC 30864)</name>
    <dbReference type="NCBI Taxonomy" id="595528"/>
    <lineage>
        <taxon>Eukaryota</taxon>
        <taxon>Filasterea</taxon>
        <taxon>Capsaspora</taxon>
    </lineage>
</organism>
<feature type="compositionally biased region" description="Low complexity" evidence="7">
    <location>
        <begin position="149"/>
        <end position="164"/>
    </location>
</feature>
<dbReference type="SUPFAM" id="SSF56091">
    <property type="entry name" value="DNA ligase/mRNA capping enzyme, catalytic domain"/>
    <property type="match status" value="1"/>
</dbReference>
<dbReference type="InterPro" id="IPR029319">
    <property type="entry name" value="DNA_ligase_OB"/>
</dbReference>
<keyword evidence="6" id="KW-0479">Metal-binding</keyword>
<dbReference type="NCBIfam" id="NF006592">
    <property type="entry name" value="PRK09125.1"/>
    <property type="match status" value="1"/>
</dbReference>
<dbReference type="Pfam" id="PF14743">
    <property type="entry name" value="DNA_ligase_OB_2"/>
    <property type="match status" value="1"/>
</dbReference>
<keyword evidence="3" id="KW-0235">DNA replication</keyword>
<feature type="region of interest" description="Disordered" evidence="7">
    <location>
        <begin position="188"/>
        <end position="209"/>
    </location>
</feature>
<dbReference type="Gene3D" id="3.30.1490.70">
    <property type="match status" value="1"/>
</dbReference>
<dbReference type="AlphaFoldDB" id="A0A0D2WMT9"/>
<feature type="region of interest" description="Disordered" evidence="7">
    <location>
        <begin position="1"/>
        <end position="92"/>
    </location>
</feature>
<dbReference type="Proteomes" id="UP000008743">
    <property type="component" value="Unassembled WGS sequence"/>
</dbReference>
<evidence type="ECO:0000256" key="4">
    <source>
        <dbReference type="ARBA" id="ARBA00022763"/>
    </source>
</evidence>
<dbReference type="GO" id="GO:0005524">
    <property type="term" value="F:ATP binding"/>
    <property type="evidence" value="ECO:0007669"/>
    <property type="project" value="InterPro"/>
</dbReference>
<feature type="region of interest" description="Disordered" evidence="7">
    <location>
        <begin position="108"/>
        <end position="167"/>
    </location>
</feature>
<dbReference type="GO" id="GO:0006310">
    <property type="term" value="P:DNA recombination"/>
    <property type="evidence" value="ECO:0007669"/>
    <property type="project" value="InterPro"/>
</dbReference>
<feature type="compositionally biased region" description="Basic and acidic residues" evidence="7">
    <location>
        <begin position="196"/>
        <end position="206"/>
    </location>
</feature>
<dbReference type="PhylomeDB" id="A0A0D2WMT9"/>
<dbReference type="GO" id="GO:0008270">
    <property type="term" value="F:zinc ion binding"/>
    <property type="evidence" value="ECO:0007669"/>
    <property type="project" value="UniProtKB-KW"/>
</dbReference>
<accession>A0A0D2WMT9</accession>
<evidence type="ECO:0000256" key="1">
    <source>
        <dbReference type="ARBA" id="ARBA00001968"/>
    </source>
</evidence>
<dbReference type="InParanoid" id="A0A0D2WMT9"/>
<dbReference type="Pfam" id="PF10283">
    <property type="entry name" value="zf-CCHH"/>
    <property type="match status" value="1"/>
</dbReference>
<keyword evidence="6" id="KW-0863">Zinc-finger</keyword>
<dbReference type="PANTHER" id="PTHR47810:SF1">
    <property type="entry name" value="DNA LIGASE B"/>
    <property type="match status" value="1"/>
</dbReference>
<keyword evidence="11" id="KW-1185">Reference proteome</keyword>
<evidence type="ECO:0000313" key="11">
    <source>
        <dbReference type="Proteomes" id="UP000008743"/>
    </source>
</evidence>
<evidence type="ECO:0000256" key="6">
    <source>
        <dbReference type="PROSITE-ProRule" id="PRU00325"/>
    </source>
</evidence>
<dbReference type="SUPFAM" id="SSF50249">
    <property type="entry name" value="Nucleic acid-binding proteins"/>
    <property type="match status" value="1"/>
</dbReference>
<dbReference type="InterPro" id="IPR012310">
    <property type="entry name" value="DNA_ligase_ATP-dep_cent"/>
</dbReference>
<name>A0A0D2WMT9_CAPO3</name>
<dbReference type="CDD" id="cd07896">
    <property type="entry name" value="Adenylation_kDNA_ligase_like"/>
    <property type="match status" value="1"/>
</dbReference>
<reference evidence="11" key="1">
    <citation type="submission" date="2011-02" db="EMBL/GenBank/DDBJ databases">
        <title>The Genome Sequence of Capsaspora owczarzaki ATCC 30864.</title>
        <authorList>
            <person name="Russ C."/>
            <person name="Cuomo C."/>
            <person name="Burger G."/>
            <person name="Gray M.W."/>
            <person name="Holland P.W.H."/>
            <person name="King N."/>
            <person name="Lang F.B.F."/>
            <person name="Roger A.J."/>
            <person name="Ruiz-Trillo I."/>
            <person name="Young S.K."/>
            <person name="Zeng Q."/>
            <person name="Gargeya S."/>
            <person name="Alvarado L."/>
            <person name="Berlin A."/>
            <person name="Chapman S.B."/>
            <person name="Chen Z."/>
            <person name="Freedman E."/>
            <person name="Gellesch M."/>
            <person name="Goldberg J."/>
            <person name="Griggs A."/>
            <person name="Gujja S."/>
            <person name="Heilman E."/>
            <person name="Heiman D."/>
            <person name="Howarth C."/>
            <person name="Mehta T."/>
            <person name="Neiman D."/>
            <person name="Pearson M."/>
            <person name="Roberts A."/>
            <person name="Saif S."/>
            <person name="Shea T."/>
            <person name="Shenoy N."/>
            <person name="Sisk P."/>
            <person name="Stolte C."/>
            <person name="Sykes S."/>
            <person name="White J."/>
            <person name="Yandava C."/>
            <person name="Haas B."/>
            <person name="Nusbaum C."/>
            <person name="Birren B."/>
        </authorList>
    </citation>
    <scope>NUCLEOTIDE SEQUENCE</scope>
    <source>
        <strain evidence="11">ATCC 30864</strain>
    </source>
</reference>
<dbReference type="EMBL" id="KE346363">
    <property type="protein sequence ID" value="KJE92270.1"/>
    <property type="molecule type" value="Genomic_DNA"/>
</dbReference>
<protein>
    <submittedName>
        <fullName evidence="10">DNA ligase</fullName>
    </submittedName>
</protein>
<feature type="compositionally biased region" description="Low complexity" evidence="7">
    <location>
        <begin position="56"/>
        <end position="81"/>
    </location>
</feature>
<proteinExistence type="predicted"/>
<keyword evidence="2 10" id="KW-0436">Ligase</keyword>
<keyword evidence="4" id="KW-0227">DNA damage</keyword>
<dbReference type="PROSITE" id="PS50966">
    <property type="entry name" value="ZF_SWIM"/>
    <property type="match status" value="1"/>
</dbReference>
<feature type="domain" description="ATP-dependent DNA ligase family profile" evidence="8">
    <location>
        <begin position="407"/>
        <end position="514"/>
    </location>
</feature>
<dbReference type="eggNOG" id="ENOG502QTYC">
    <property type="taxonomic scope" value="Eukaryota"/>
</dbReference>
<feature type="domain" description="SWIM-type" evidence="9">
    <location>
        <begin position="221"/>
        <end position="260"/>
    </location>
</feature>
<dbReference type="CDD" id="cd08041">
    <property type="entry name" value="OBF_kDNA_ligase_like"/>
    <property type="match status" value="1"/>
</dbReference>
<dbReference type="InterPro" id="IPR019406">
    <property type="entry name" value="APLF_PBZ"/>
</dbReference>
<evidence type="ECO:0000256" key="3">
    <source>
        <dbReference type="ARBA" id="ARBA00022705"/>
    </source>
</evidence>
<keyword evidence="5" id="KW-0234">DNA repair</keyword>
<dbReference type="PROSITE" id="PS50160">
    <property type="entry name" value="DNA_LIGASE_A3"/>
    <property type="match status" value="1"/>
</dbReference>
<keyword evidence="6" id="KW-0862">Zinc</keyword>
<dbReference type="InterPro" id="IPR012340">
    <property type="entry name" value="NA-bd_OB-fold"/>
</dbReference>